<dbReference type="GO" id="GO:0004519">
    <property type="term" value="F:endonuclease activity"/>
    <property type="evidence" value="ECO:0007669"/>
    <property type="project" value="InterPro"/>
</dbReference>
<evidence type="ECO:0000259" key="2">
    <source>
        <dbReference type="SMART" id="SM00507"/>
    </source>
</evidence>
<dbReference type="GO" id="GO:0003676">
    <property type="term" value="F:nucleic acid binding"/>
    <property type="evidence" value="ECO:0007669"/>
    <property type="project" value="InterPro"/>
</dbReference>
<dbReference type="GO" id="GO:0008270">
    <property type="term" value="F:zinc ion binding"/>
    <property type="evidence" value="ECO:0007669"/>
    <property type="project" value="InterPro"/>
</dbReference>
<comment type="caution">
    <text evidence="3">The sequence shown here is derived from an EMBL/GenBank/DDBJ whole genome shotgun (WGS) entry which is preliminary data.</text>
</comment>
<dbReference type="EMBL" id="BSEC01000001">
    <property type="protein sequence ID" value="GLI93947.1"/>
    <property type="molecule type" value="Genomic_DNA"/>
</dbReference>
<evidence type="ECO:0000313" key="4">
    <source>
        <dbReference type="Proteomes" id="UP001144323"/>
    </source>
</evidence>
<dbReference type="NCBIfam" id="TIGR01554">
    <property type="entry name" value="major_cap_HK97"/>
    <property type="match status" value="1"/>
</dbReference>
<organism evidence="3 4">
    <name type="scientific">Methylocystis echinoides</name>
    <dbReference type="NCBI Taxonomy" id="29468"/>
    <lineage>
        <taxon>Bacteria</taxon>
        <taxon>Pseudomonadati</taxon>
        <taxon>Pseudomonadota</taxon>
        <taxon>Alphaproteobacteria</taxon>
        <taxon>Hyphomicrobiales</taxon>
        <taxon>Methylocystaceae</taxon>
        <taxon>Methylocystis</taxon>
    </lineage>
</organism>
<protein>
    <submittedName>
        <fullName evidence="3">Major capsid protein</fullName>
    </submittedName>
</protein>
<dbReference type="Pfam" id="PF01844">
    <property type="entry name" value="HNH"/>
    <property type="match status" value="1"/>
</dbReference>
<dbReference type="SUPFAM" id="SSF56563">
    <property type="entry name" value="Major capsid protein gp5"/>
    <property type="match status" value="1"/>
</dbReference>
<dbReference type="Proteomes" id="UP001144323">
    <property type="component" value="Unassembled WGS sequence"/>
</dbReference>
<dbReference type="RefSeq" id="WP_281803980.1">
    <property type="nucleotide sequence ID" value="NZ_BSEC01000001.1"/>
</dbReference>
<keyword evidence="4" id="KW-1185">Reference proteome</keyword>
<dbReference type="SMART" id="SM00507">
    <property type="entry name" value="HNHc"/>
    <property type="match status" value="1"/>
</dbReference>
<dbReference type="Pfam" id="PF05065">
    <property type="entry name" value="Phage_capsid"/>
    <property type="match status" value="1"/>
</dbReference>
<dbReference type="InterPro" id="IPR054612">
    <property type="entry name" value="Phage_capsid-like_C"/>
</dbReference>
<feature type="domain" description="HNH nuclease" evidence="2">
    <location>
        <begin position="16"/>
        <end position="68"/>
    </location>
</feature>
<comment type="subcellular location">
    <subcellularLocation>
        <location evidence="1">Virion</location>
    </subcellularLocation>
</comment>
<dbReference type="Gene3D" id="1.10.30.50">
    <property type="match status" value="1"/>
</dbReference>
<name>A0A9W6GVT3_9HYPH</name>
<dbReference type="InterPro" id="IPR003615">
    <property type="entry name" value="HNH_nuc"/>
</dbReference>
<sequence length="517" mass="55392">MGVTGRPFYTSKRWARVRFLALRRDGFACVKCGSRTRLEIDHIEAIRKAPERAFDLDNLQTLCRDCHAAKTDKELGHAPTQAKRAWQSAVAELARSHEGRPMLESVKISRRQSEIRQALAAIVGKETPSEDETRSMETMDAEYRTNETRYRAALIAEDQERREAKGELETRGDREFADLVSRFEMRQAVLNIDEGRALTGPTAEIVSELRNRGGYRGVPVPWAALEMRAGETVASGTPDPIRTAPIIDRLFAASAAARMGAQFISIDSGEIEYPVCTSSIAAAWASTETGSVGSPAAYETTDKPLTPANTLGIQMKVTRKAMKQSGDALEQAIRRDMNGAIGVALDEAVFLGAGASGEPAGVLVGSYGITSTNIGAASTWAVFRAAIVRFMTANAAAGPGDVMVLMRPEVWDVLDGTLTGDGGFKFEFDRLKENVGGVVISSNALAAPTGSPLASKALLTTRAGGVPPIYVGAWGAVDLIRDPYSDAASGGLRLTALATMDVTVSRPAQLEILTGLQ</sequence>
<evidence type="ECO:0000313" key="3">
    <source>
        <dbReference type="EMBL" id="GLI93947.1"/>
    </source>
</evidence>
<dbReference type="AlphaFoldDB" id="A0A9W6GVT3"/>
<evidence type="ECO:0000256" key="1">
    <source>
        <dbReference type="ARBA" id="ARBA00004328"/>
    </source>
</evidence>
<dbReference type="CDD" id="cd00085">
    <property type="entry name" value="HNHc"/>
    <property type="match status" value="1"/>
</dbReference>
<gene>
    <name evidence="3" type="ORF">LMG27198_29390</name>
</gene>
<proteinExistence type="predicted"/>
<reference evidence="3" key="1">
    <citation type="journal article" date="2023" name="Int. J. Syst. Evol. Microbiol.">
        <title>Methylocystis iwaonis sp. nov., a type II methane-oxidizing bacterium from surface soil of a rice paddy field in Japan, and emended description of the genus Methylocystis (ex Whittenbury et al. 1970) Bowman et al. 1993.</title>
        <authorList>
            <person name="Kaise H."/>
            <person name="Sawadogo J.B."/>
            <person name="Alam M.S."/>
            <person name="Ueno C."/>
            <person name="Dianou D."/>
            <person name="Shinjo R."/>
            <person name="Asakawa S."/>
        </authorList>
    </citation>
    <scope>NUCLEOTIDE SEQUENCE</scope>
    <source>
        <strain evidence="3">LMG27198</strain>
    </source>
</reference>
<dbReference type="InterPro" id="IPR002711">
    <property type="entry name" value="HNH"/>
</dbReference>
<dbReference type="InterPro" id="IPR024455">
    <property type="entry name" value="Phage_capsid"/>
</dbReference>
<accession>A0A9W6GVT3</accession>